<accession>A0A843ULF5</accession>
<gene>
    <name evidence="1" type="ORF">Taro_015174</name>
</gene>
<organism evidence="1 2">
    <name type="scientific">Colocasia esculenta</name>
    <name type="common">Wild taro</name>
    <name type="synonym">Arum esculentum</name>
    <dbReference type="NCBI Taxonomy" id="4460"/>
    <lineage>
        <taxon>Eukaryota</taxon>
        <taxon>Viridiplantae</taxon>
        <taxon>Streptophyta</taxon>
        <taxon>Embryophyta</taxon>
        <taxon>Tracheophyta</taxon>
        <taxon>Spermatophyta</taxon>
        <taxon>Magnoliopsida</taxon>
        <taxon>Liliopsida</taxon>
        <taxon>Araceae</taxon>
        <taxon>Aroideae</taxon>
        <taxon>Colocasieae</taxon>
        <taxon>Colocasia</taxon>
    </lineage>
</organism>
<keyword evidence="2" id="KW-1185">Reference proteome</keyword>
<dbReference type="AlphaFoldDB" id="A0A843ULF5"/>
<evidence type="ECO:0000313" key="1">
    <source>
        <dbReference type="EMBL" id="MQL82704.1"/>
    </source>
</evidence>
<proteinExistence type="predicted"/>
<evidence type="ECO:0000313" key="2">
    <source>
        <dbReference type="Proteomes" id="UP000652761"/>
    </source>
</evidence>
<name>A0A843ULF5_COLES</name>
<reference evidence="1" key="1">
    <citation type="submission" date="2017-07" db="EMBL/GenBank/DDBJ databases">
        <title>Taro Niue Genome Assembly and Annotation.</title>
        <authorList>
            <person name="Atibalentja N."/>
            <person name="Keating K."/>
            <person name="Fields C.J."/>
        </authorList>
    </citation>
    <scope>NUCLEOTIDE SEQUENCE</scope>
    <source>
        <strain evidence="1">Niue_2</strain>
        <tissue evidence="1">Leaf</tissue>
    </source>
</reference>
<sequence length="132" mass="14084">MAIWGGGALAVRGEAGCGASRAAMELVRCRGRKRPGEERACEAELGAQAVSSYGGVLACASNAQVIWGHKAGRRGVRSSCVCGAQPGRAEASVRSKQIVVVHCKFEVGVQLWSWGVRRRFALKWNMEIGLDI</sequence>
<comment type="caution">
    <text evidence="1">The sequence shown here is derived from an EMBL/GenBank/DDBJ whole genome shotgun (WGS) entry which is preliminary data.</text>
</comment>
<protein>
    <submittedName>
        <fullName evidence="1">Uncharacterized protein</fullName>
    </submittedName>
</protein>
<dbReference type="EMBL" id="NMUH01000649">
    <property type="protein sequence ID" value="MQL82704.1"/>
    <property type="molecule type" value="Genomic_DNA"/>
</dbReference>
<dbReference type="Proteomes" id="UP000652761">
    <property type="component" value="Unassembled WGS sequence"/>
</dbReference>